<feature type="compositionally biased region" description="Low complexity" evidence="1">
    <location>
        <begin position="34"/>
        <end position="53"/>
    </location>
</feature>
<evidence type="ECO:0000313" key="2">
    <source>
        <dbReference type="EMBL" id="KAJ1255177.1"/>
    </source>
</evidence>
<sequence>MLPAGQTSRRLATAYSRRASLSSASAAPMPPAATPTCRSISSSSAPWASTSGAMSRNSCCSSRMHRSTCATSSAATSCSAPAQGADCSPACSAASESSVQETMRLPQVYLTPPCPA</sequence>
<gene>
    <name evidence="2" type="ORF">BS78_K282000</name>
</gene>
<proteinExistence type="predicted"/>
<dbReference type="AlphaFoldDB" id="A0A9W8CEV5"/>
<protein>
    <submittedName>
        <fullName evidence="2">Uncharacterized protein</fullName>
    </submittedName>
</protein>
<evidence type="ECO:0000256" key="1">
    <source>
        <dbReference type="SAM" id="MobiDB-lite"/>
    </source>
</evidence>
<feature type="region of interest" description="Disordered" evidence="1">
    <location>
        <begin position="1"/>
        <end position="60"/>
    </location>
</feature>
<comment type="caution">
    <text evidence="2">The sequence shown here is derived from an EMBL/GenBank/DDBJ whole genome shotgun (WGS) entry which is preliminary data.</text>
</comment>
<dbReference type="Proteomes" id="UP001164776">
    <property type="component" value="Unassembled WGS sequence"/>
</dbReference>
<name>A0A9W8CEV5_9POAL</name>
<organism evidence="2 3">
    <name type="scientific">Paspalum vaginatum</name>
    <name type="common">seashore paspalum</name>
    <dbReference type="NCBI Taxonomy" id="158149"/>
    <lineage>
        <taxon>Eukaryota</taxon>
        <taxon>Viridiplantae</taxon>
        <taxon>Streptophyta</taxon>
        <taxon>Embryophyta</taxon>
        <taxon>Tracheophyta</taxon>
        <taxon>Spermatophyta</taxon>
        <taxon>Magnoliopsida</taxon>
        <taxon>Liliopsida</taxon>
        <taxon>Poales</taxon>
        <taxon>Poaceae</taxon>
        <taxon>PACMAD clade</taxon>
        <taxon>Panicoideae</taxon>
        <taxon>Andropogonodae</taxon>
        <taxon>Paspaleae</taxon>
        <taxon>Paspalinae</taxon>
        <taxon>Paspalum</taxon>
    </lineage>
</organism>
<dbReference type="EMBL" id="MU629799">
    <property type="protein sequence ID" value="KAJ1255177.1"/>
    <property type="molecule type" value="Genomic_DNA"/>
</dbReference>
<accession>A0A9W8CEV5</accession>
<feature type="compositionally biased region" description="Low complexity" evidence="1">
    <location>
        <begin position="7"/>
        <end position="27"/>
    </location>
</feature>
<keyword evidence="3" id="KW-1185">Reference proteome</keyword>
<reference evidence="2 3" key="1">
    <citation type="submission" date="2022-10" db="EMBL/GenBank/DDBJ databases">
        <title>WGS assembly of Paspalum vaginatum 540-79.</title>
        <authorList>
            <person name="Sun G."/>
            <person name="Wase N."/>
            <person name="Shu S."/>
            <person name="Jenkins J."/>
            <person name="Zhou B."/>
            <person name="Torres-Rodriguez J."/>
            <person name="Chen C."/>
            <person name="Sandor L."/>
            <person name="Plott C."/>
            <person name="Yoshinga Y."/>
            <person name="Daum C."/>
            <person name="Qi P."/>
            <person name="Barry K."/>
            <person name="Lipzen A."/>
            <person name="Berry L."/>
            <person name="Pedersen C."/>
            <person name="Gottilla T."/>
            <person name="Foltz A."/>
            <person name="Yu H."/>
            <person name="O'Malley R."/>
            <person name="Zhang C."/>
            <person name="Devos K."/>
            <person name="Sigmon B."/>
            <person name="Yu B."/>
            <person name="Obata T."/>
            <person name="Schmutz J."/>
            <person name="Schnable J."/>
        </authorList>
    </citation>
    <scope>NUCLEOTIDE SEQUENCE [LARGE SCALE GENOMIC DNA]</scope>
    <source>
        <strain evidence="3">cv. 540-79</strain>
    </source>
</reference>
<evidence type="ECO:0000313" key="3">
    <source>
        <dbReference type="Proteomes" id="UP001164776"/>
    </source>
</evidence>